<dbReference type="AlphaFoldDB" id="A0A382QS05"/>
<sequence length="27" mass="3034">MNYNNIHVLILSAGKIEKELESIFGSI</sequence>
<proteinExistence type="predicted"/>
<reference evidence="1" key="1">
    <citation type="submission" date="2018-05" db="EMBL/GenBank/DDBJ databases">
        <authorList>
            <person name="Lanie J.A."/>
            <person name="Ng W.-L."/>
            <person name="Kazmierczak K.M."/>
            <person name="Andrzejewski T.M."/>
            <person name="Davidsen T.M."/>
            <person name="Wayne K.J."/>
            <person name="Tettelin H."/>
            <person name="Glass J.I."/>
            <person name="Rusch D."/>
            <person name="Podicherti R."/>
            <person name="Tsui H.-C.T."/>
            <person name="Winkler M.E."/>
        </authorList>
    </citation>
    <scope>NUCLEOTIDE SEQUENCE</scope>
</reference>
<feature type="non-terminal residue" evidence="1">
    <location>
        <position position="27"/>
    </location>
</feature>
<accession>A0A382QS05</accession>
<gene>
    <name evidence="1" type="ORF">METZ01_LOCUS341148</name>
</gene>
<organism evidence="1">
    <name type="scientific">marine metagenome</name>
    <dbReference type="NCBI Taxonomy" id="408172"/>
    <lineage>
        <taxon>unclassified sequences</taxon>
        <taxon>metagenomes</taxon>
        <taxon>ecological metagenomes</taxon>
    </lineage>
</organism>
<evidence type="ECO:0000313" key="1">
    <source>
        <dbReference type="EMBL" id="SVC88294.1"/>
    </source>
</evidence>
<dbReference type="EMBL" id="UINC01116506">
    <property type="protein sequence ID" value="SVC88294.1"/>
    <property type="molecule type" value="Genomic_DNA"/>
</dbReference>
<name>A0A382QS05_9ZZZZ</name>
<protein>
    <submittedName>
        <fullName evidence="1">Uncharacterized protein</fullName>
    </submittedName>
</protein>